<accession>A0A4R5CBM3</accession>
<evidence type="ECO:0000256" key="7">
    <source>
        <dbReference type="SAM" id="Phobius"/>
    </source>
</evidence>
<dbReference type="InterPro" id="IPR005829">
    <property type="entry name" value="Sugar_transporter_CS"/>
</dbReference>
<evidence type="ECO:0000256" key="2">
    <source>
        <dbReference type="ARBA" id="ARBA00022448"/>
    </source>
</evidence>
<dbReference type="EMBL" id="SMKU01000010">
    <property type="protein sequence ID" value="TDD95640.1"/>
    <property type="molecule type" value="Genomic_DNA"/>
</dbReference>
<dbReference type="PROSITE" id="PS50850">
    <property type="entry name" value="MFS"/>
    <property type="match status" value="1"/>
</dbReference>
<feature type="transmembrane region" description="Helical" evidence="7">
    <location>
        <begin position="172"/>
        <end position="194"/>
    </location>
</feature>
<proteinExistence type="predicted"/>
<dbReference type="OrthoDB" id="9807274at2"/>
<evidence type="ECO:0000256" key="4">
    <source>
        <dbReference type="ARBA" id="ARBA00022692"/>
    </source>
</evidence>
<feature type="transmembrane region" description="Helical" evidence="7">
    <location>
        <begin position="238"/>
        <end position="255"/>
    </location>
</feature>
<dbReference type="Gene3D" id="1.20.1250.20">
    <property type="entry name" value="MFS general substrate transporter like domains"/>
    <property type="match status" value="1"/>
</dbReference>
<dbReference type="GO" id="GO:0022857">
    <property type="term" value="F:transmembrane transporter activity"/>
    <property type="evidence" value="ECO:0007669"/>
    <property type="project" value="InterPro"/>
</dbReference>
<reference evidence="9 10" key="1">
    <citation type="submission" date="2019-03" db="EMBL/GenBank/DDBJ databases">
        <title>Draft genome sequences of novel Actinobacteria.</title>
        <authorList>
            <person name="Sahin N."/>
            <person name="Ay H."/>
            <person name="Saygin H."/>
        </authorList>
    </citation>
    <scope>NUCLEOTIDE SEQUENCE [LARGE SCALE GENOMIC DNA]</scope>
    <source>
        <strain evidence="9 10">H3C3</strain>
    </source>
</reference>
<keyword evidence="2" id="KW-0813">Transport</keyword>
<dbReference type="SUPFAM" id="SSF103473">
    <property type="entry name" value="MFS general substrate transporter"/>
    <property type="match status" value="1"/>
</dbReference>
<evidence type="ECO:0000256" key="5">
    <source>
        <dbReference type="ARBA" id="ARBA00022989"/>
    </source>
</evidence>
<gene>
    <name evidence="9" type="ORF">E1298_04490</name>
</gene>
<dbReference type="GO" id="GO:0005886">
    <property type="term" value="C:plasma membrane"/>
    <property type="evidence" value="ECO:0007669"/>
    <property type="project" value="UniProtKB-SubCell"/>
</dbReference>
<feature type="transmembrane region" description="Helical" evidence="7">
    <location>
        <begin position="446"/>
        <end position="466"/>
    </location>
</feature>
<dbReference type="AlphaFoldDB" id="A0A4R5CBM3"/>
<evidence type="ECO:0000256" key="1">
    <source>
        <dbReference type="ARBA" id="ARBA00004651"/>
    </source>
</evidence>
<keyword evidence="4 7" id="KW-0812">Transmembrane</keyword>
<evidence type="ECO:0000256" key="6">
    <source>
        <dbReference type="ARBA" id="ARBA00023136"/>
    </source>
</evidence>
<keyword evidence="3" id="KW-1003">Cell membrane</keyword>
<feature type="transmembrane region" description="Helical" evidence="7">
    <location>
        <begin position="114"/>
        <end position="135"/>
    </location>
</feature>
<feature type="transmembrane region" description="Helical" evidence="7">
    <location>
        <begin position="206"/>
        <end position="226"/>
    </location>
</feature>
<feature type="transmembrane region" description="Helical" evidence="7">
    <location>
        <begin position="58"/>
        <end position="78"/>
    </location>
</feature>
<feature type="transmembrane region" description="Helical" evidence="7">
    <location>
        <begin position="401"/>
        <end position="426"/>
    </location>
</feature>
<name>A0A4R5CBM3_9ACTN</name>
<evidence type="ECO:0000256" key="3">
    <source>
        <dbReference type="ARBA" id="ARBA00022475"/>
    </source>
</evidence>
<dbReference type="PANTHER" id="PTHR42718:SF46">
    <property type="entry name" value="BLR6921 PROTEIN"/>
    <property type="match status" value="1"/>
</dbReference>
<keyword evidence="10" id="KW-1185">Reference proteome</keyword>
<evidence type="ECO:0000313" key="10">
    <source>
        <dbReference type="Proteomes" id="UP000294513"/>
    </source>
</evidence>
<sequence>MAVQDARSSFLATGRGKLTLTLLCAIAFLDFVDASIVNVALPAIRSDLDFSVQDLQWVPSGYLLTYGGFMLLGGRLADLLGRRRVVVAGTVLFSLSSVVGGFAGSAGVLVGARLAQGAGAALMLPGTLSILTTMFKEGGDRSKALGVWGGVAGGASAAGVLLGGLLTDGPGWRWVMLVNVPVCVLVIAGLYLLVDGDRPQARRASFDIPGTVLVTGAMLLLVYTLVKAPDVGWGENRTIGGLAGSAVLLLAFLFNEQRSRDPLLPLSIFRIRGLGAADVTQLVAVAGFIAMFFFLSLYMENVLGYSPLQTGSAYLPLCVGVGIAAGLSAQLIPKVGTRPLMIAGLLLAAGGIYLLSRIPVDGHYLTDLLPGLMVTSFGLGFAFVSVTTAANANVPPGQAGLAAALLNASQQLGGALGLAIFSAVATSRTEDLLAERKPVPEALTSGFSRALLASSLFILAAAVVALRAANSRGEAQDEPAADPVPEAVTTR</sequence>
<feature type="transmembrane region" description="Helical" evidence="7">
    <location>
        <begin position="147"/>
        <end position="166"/>
    </location>
</feature>
<dbReference type="Gene3D" id="1.20.1720.10">
    <property type="entry name" value="Multidrug resistance protein D"/>
    <property type="match status" value="1"/>
</dbReference>
<feature type="transmembrane region" description="Helical" evidence="7">
    <location>
        <begin position="311"/>
        <end position="332"/>
    </location>
</feature>
<dbReference type="CDD" id="cd17321">
    <property type="entry name" value="MFS_MMR_MDR_like"/>
    <property type="match status" value="1"/>
</dbReference>
<dbReference type="InterPro" id="IPR011701">
    <property type="entry name" value="MFS"/>
</dbReference>
<feature type="domain" description="Major facilitator superfamily (MFS) profile" evidence="8">
    <location>
        <begin position="19"/>
        <end position="472"/>
    </location>
</feature>
<dbReference type="PANTHER" id="PTHR42718">
    <property type="entry name" value="MAJOR FACILITATOR SUPERFAMILY MULTIDRUG TRANSPORTER MFSC"/>
    <property type="match status" value="1"/>
</dbReference>
<comment type="subcellular location">
    <subcellularLocation>
        <location evidence="1">Cell membrane</location>
        <topology evidence="1">Multi-pass membrane protein</topology>
    </subcellularLocation>
</comment>
<dbReference type="Proteomes" id="UP000294513">
    <property type="component" value="Unassembled WGS sequence"/>
</dbReference>
<feature type="transmembrane region" description="Helical" evidence="7">
    <location>
        <begin position="368"/>
        <end position="389"/>
    </location>
</feature>
<dbReference type="NCBIfam" id="TIGR00711">
    <property type="entry name" value="efflux_EmrB"/>
    <property type="match status" value="1"/>
</dbReference>
<keyword evidence="5 7" id="KW-1133">Transmembrane helix</keyword>
<protein>
    <submittedName>
        <fullName evidence="9">DHA2 family efflux MFS transporter permease subunit</fullName>
    </submittedName>
</protein>
<dbReference type="PRINTS" id="PR01036">
    <property type="entry name" value="TCRTETB"/>
</dbReference>
<organism evidence="9 10">
    <name type="scientific">Actinomadura rubrisoli</name>
    <dbReference type="NCBI Taxonomy" id="2530368"/>
    <lineage>
        <taxon>Bacteria</taxon>
        <taxon>Bacillati</taxon>
        <taxon>Actinomycetota</taxon>
        <taxon>Actinomycetes</taxon>
        <taxon>Streptosporangiales</taxon>
        <taxon>Thermomonosporaceae</taxon>
        <taxon>Actinomadura</taxon>
    </lineage>
</organism>
<feature type="transmembrane region" description="Helical" evidence="7">
    <location>
        <begin position="339"/>
        <end position="356"/>
    </location>
</feature>
<dbReference type="InterPro" id="IPR004638">
    <property type="entry name" value="EmrB-like"/>
</dbReference>
<feature type="transmembrane region" description="Helical" evidence="7">
    <location>
        <begin position="276"/>
        <end position="299"/>
    </location>
</feature>
<keyword evidence="6 7" id="KW-0472">Membrane</keyword>
<dbReference type="InterPro" id="IPR020846">
    <property type="entry name" value="MFS_dom"/>
</dbReference>
<dbReference type="RefSeq" id="WP_131889466.1">
    <property type="nucleotide sequence ID" value="NZ_SMKU01000010.1"/>
</dbReference>
<feature type="transmembrane region" description="Helical" evidence="7">
    <location>
        <begin position="85"/>
        <end position="108"/>
    </location>
</feature>
<comment type="caution">
    <text evidence="9">The sequence shown here is derived from an EMBL/GenBank/DDBJ whole genome shotgun (WGS) entry which is preliminary data.</text>
</comment>
<evidence type="ECO:0000259" key="8">
    <source>
        <dbReference type="PROSITE" id="PS50850"/>
    </source>
</evidence>
<dbReference type="InterPro" id="IPR036259">
    <property type="entry name" value="MFS_trans_sf"/>
</dbReference>
<dbReference type="Pfam" id="PF07690">
    <property type="entry name" value="MFS_1"/>
    <property type="match status" value="1"/>
</dbReference>
<dbReference type="PROSITE" id="PS00216">
    <property type="entry name" value="SUGAR_TRANSPORT_1"/>
    <property type="match status" value="1"/>
</dbReference>
<evidence type="ECO:0000313" key="9">
    <source>
        <dbReference type="EMBL" id="TDD95640.1"/>
    </source>
</evidence>